<keyword evidence="4" id="KW-0611">Plant defense</keyword>
<evidence type="ECO:0000256" key="5">
    <source>
        <dbReference type="ARBA" id="ARBA00022989"/>
    </source>
</evidence>
<evidence type="ECO:0000256" key="1">
    <source>
        <dbReference type="ARBA" id="ARBA00004141"/>
    </source>
</evidence>
<keyword evidence="5" id="KW-1133">Transmembrane helix</keyword>
<keyword evidence="3" id="KW-0812">Transmembrane</keyword>
<evidence type="ECO:0000256" key="2">
    <source>
        <dbReference type="ARBA" id="ARBA00006574"/>
    </source>
</evidence>
<dbReference type="GO" id="GO:0006952">
    <property type="term" value="P:defense response"/>
    <property type="evidence" value="ECO:0007669"/>
    <property type="project" value="UniProtKB-KW"/>
</dbReference>
<dbReference type="PANTHER" id="PTHR31942:SF49">
    <property type="entry name" value="MLO-LIKE PROTEIN 8"/>
    <property type="match status" value="1"/>
</dbReference>
<reference evidence="8" key="1">
    <citation type="submission" date="2024-03" db="EMBL/GenBank/DDBJ databases">
        <title>WGS assembly of Saponaria officinalis var. Norfolk2.</title>
        <authorList>
            <person name="Jenkins J."/>
            <person name="Shu S."/>
            <person name="Grimwood J."/>
            <person name="Barry K."/>
            <person name="Goodstein D."/>
            <person name="Schmutz J."/>
            <person name="Leebens-Mack J."/>
            <person name="Osbourn A."/>
        </authorList>
    </citation>
    <scope>NUCLEOTIDE SEQUENCE [LARGE SCALE GENOMIC DNA]</scope>
    <source>
        <strain evidence="8">JIC</strain>
    </source>
</reference>
<comment type="subcellular location">
    <subcellularLocation>
        <location evidence="1">Membrane</location>
        <topology evidence="1">Multi-pass membrane protein</topology>
    </subcellularLocation>
</comment>
<dbReference type="InterPro" id="IPR004326">
    <property type="entry name" value="Mlo"/>
</dbReference>
<name>A0AAW1LJU5_SAPOF</name>
<gene>
    <name evidence="8" type="ORF">RND81_04G103300</name>
</gene>
<dbReference type="PANTHER" id="PTHR31942">
    <property type="entry name" value="MLO-LIKE PROTEIN 1"/>
    <property type="match status" value="1"/>
</dbReference>
<keyword evidence="6" id="KW-0472">Membrane</keyword>
<dbReference type="EMBL" id="JBDFQZ010000004">
    <property type="protein sequence ID" value="KAK9733952.1"/>
    <property type="molecule type" value="Genomic_DNA"/>
</dbReference>
<evidence type="ECO:0000313" key="8">
    <source>
        <dbReference type="EMBL" id="KAK9733952.1"/>
    </source>
</evidence>
<evidence type="ECO:0000256" key="3">
    <source>
        <dbReference type="ARBA" id="ARBA00022692"/>
    </source>
</evidence>
<dbReference type="Pfam" id="PF03094">
    <property type="entry name" value="Mlo"/>
    <property type="match status" value="1"/>
</dbReference>
<proteinExistence type="inferred from homology"/>
<organism evidence="8 9">
    <name type="scientific">Saponaria officinalis</name>
    <name type="common">Common soapwort</name>
    <name type="synonym">Lychnis saponaria</name>
    <dbReference type="NCBI Taxonomy" id="3572"/>
    <lineage>
        <taxon>Eukaryota</taxon>
        <taxon>Viridiplantae</taxon>
        <taxon>Streptophyta</taxon>
        <taxon>Embryophyta</taxon>
        <taxon>Tracheophyta</taxon>
        <taxon>Spermatophyta</taxon>
        <taxon>Magnoliopsida</taxon>
        <taxon>eudicotyledons</taxon>
        <taxon>Gunneridae</taxon>
        <taxon>Pentapetalae</taxon>
        <taxon>Caryophyllales</taxon>
        <taxon>Caryophyllaceae</taxon>
        <taxon>Caryophylleae</taxon>
        <taxon>Saponaria</taxon>
    </lineage>
</organism>
<comment type="similarity">
    <text evidence="2">Belongs to the MLO family.</text>
</comment>
<comment type="caution">
    <text evidence="8">The sequence shown here is derived from an EMBL/GenBank/DDBJ whole genome shotgun (WGS) entry which is preliminary data.</text>
</comment>
<sequence>MFPLTAILAIGIKLQAILTMMAVEITKRYIVVQGIPLVQGSDTYFWFSKPRLIPHLLHFTLFQYEFKSESCFRDDPRFELFKITTAHKMQELNDRVDALEGRIKMYQEEVQGVSGIAESRKIEIEETSLKLQ</sequence>
<protein>
    <submittedName>
        <fullName evidence="8">Uncharacterized protein</fullName>
    </submittedName>
</protein>
<dbReference type="GO" id="GO:0016020">
    <property type="term" value="C:membrane"/>
    <property type="evidence" value="ECO:0007669"/>
    <property type="project" value="UniProtKB-SubCell"/>
</dbReference>
<evidence type="ECO:0000256" key="4">
    <source>
        <dbReference type="ARBA" id="ARBA00022821"/>
    </source>
</evidence>
<dbReference type="AlphaFoldDB" id="A0AAW1LJU5"/>
<dbReference type="Proteomes" id="UP001443914">
    <property type="component" value="Unassembled WGS sequence"/>
</dbReference>
<evidence type="ECO:0000313" key="9">
    <source>
        <dbReference type="Proteomes" id="UP001443914"/>
    </source>
</evidence>
<evidence type="ECO:0000256" key="6">
    <source>
        <dbReference type="ARBA" id="ARBA00023136"/>
    </source>
</evidence>
<keyword evidence="9" id="KW-1185">Reference proteome</keyword>
<keyword evidence="7" id="KW-0568">Pathogenesis-related protein</keyword>
<accession>A0AAW1LJU5</accession>
<evidence type="ECO:0000256" key="7">
    <source>
        <dbReference type="ARBA" id="ARBA00023265"/>
    </source>
</evidence>